<feature type="domain" description="Glycosyl transferase family 28 C-terminal" evidence="1">
    <location>
        <begin position="249"/>
        <end position="382"/>
    </location>
</feature>
<dbReference type="Proteomes" id="UP001597277">
    <property type="component" value="Unassembled WGS sequence"/>
</dbReference>
<keyword evidence="3" id="KW-1185">Reference proteome</keyword>
<sequence>MTRTVLFAPETFNLAEVTRGIEVARRLPGDVRCVFAGYSRRHAHVIDEAGFECRLLTPELSEEQADQLLALDQGRTVRHPFTDAMLEGRVTAERALIRELRPGAVVIGTTMSQFISARAERVPLVYVKPFAYSEPHIRQMRTTGLLPRTGPLGRGVDAAAAAVTRTVLPRVPLVPRAFPRIARRHGVVLAPRAVRALDADLNLVTTAPHLIPTGTRLPPTYVAVGPIFASLPGEVPAVVAELAARPDPVVYFAVGSSGNRDLVRAVLGRLAGSPYQVLAPVRHYLSDADVADIRRRGANIHVTGWLPADRLGDAVDLAVTHGGEGTVQTSSAQGWPFIGIPLQGEQRFNVQRCVDFGSARLVSPHRARRTDWQAQVADALADGHLRRRAGEMAGHLRGLDGPGTAARHIAAVLSP</sequence>
<dbReference type="SUPFAM" id="SSF53756">
    <property type="entry name" value="UDP-Glycosyltransferase/glycogen phosphorylase"/>
    <property type="match status" value="1"/>
</dbReference>
<reference evidence="3" key="1">
    <citation type="journal article" date="2019" name="Int. J. Syst. Evol. Microbiol.">
        <title>The Global Catalogue of Microorganisms (GCM) 10K type strain sequencing project: providing services to taxonomists for standard genome sequencing and annotation.</title>
        <authorList>
            <consortium name="The Broad Institute Genomics Platform"/>
            <consortium name="The Broad Institute Genome Sequencing Center for Infectious Disease"/>
            <person name="Wu L."/>
            <person name="Ma J."/>
        </authorList>
    </citation>
    <scope>NUCLEOTIDE SEQUENCE [LARGE SCALE GENOMIC DNA]</scope>
    <source>
        <strain evidence="3">JCM 17130</strain>
    </source>
</reference>
<dbReference type="Pfam" id="PF04101">
    <property type="entry name" value="Glyco_tran_28_C"/>
    <property type="match status" value="1"/>
</dbReference>
<dbReference type="EMBL" id="JBHUEE010000001">
    <property type="protein sequence ID" value="MFD1716835.1"/>
    <property type="molecule type" value="Genomic_DNA"/>
</dbReference>
<evidence type="ECO:0000313" key="3">
    <source>
        <dbReference type="Proteomes" id="UP001597277"/>
    </source>
</evidence>
<name>A0ABW4KZR2_9MICO</name>
<dbReference type="RefSeq" id="WP_388002255.1">
    <property type="nucleotide sequence ID" value="NZ_JBHUEE010000001.1"/>
</dbReference>
<dbReference type="PANTHER" id="PTHR21015">
    <property type="entry name" value="UDP-N-ACETYLGLUCOSAMINE--N-ACETYLMURAMYL-(PENTAPEPTIDE) PYROPHOSPHORYL-UNDECAPRENOL N-ACETYLGLUCOSAMINE TRANSFERASE 1"/>
    <property type="match status" value="1"/>
</dbReference>
<comment type="caution">
    <text evidence="2">The sequence shown here is derived from an EMBL/GenBank/DDBJ whole genome shotgun (WGS) entry which is preliminary data.</text>
</comment>
<organism evidence="2 3">
    <name type="scientific">Georgenia deserti</name>
    <dbReference type="NCBI Taxonomy" id="2093781"/>
    <lineage>
        <taxon>Bacteria</taxon>
        <taxon>Bacillati</taxon>
        <taxon>Actinomycetota</taxon>
        <taxon>Actinomycetes</taxon>
        <taxon>Micrococcales</taxon>
        <taxon>Bogoriellaceae</taxon>
        <taxon>Georgenia</taxon>
    </lineage>
</organism>
<dbReference type="Gene3D" id="3.40.50.2000">
    <property type="entry name" value="Glycogen Phosphorylase B"/>
    <property type="match status" value="2"/>
</dbReference>
<gene>
    <name evidence="2" type="ORF">ACFSE6_03240</name>
</gene>
<accession>A0ABW4KZR2</accession>
<evidence type="ECO:0000313" key="2">
    <source>
        <dbReference type="EMBL" id="MFD1716835.1"/>
    </source>
</evidence>
<protein>
    <submittedName>
        <fullName evidence="2">Glycosyltransferase</fullName>
    </submittedName>
</protein>
<proteinExistence type="predicted"/>
<dbReference type="InterPro" id="IPR007235">
    <property type="entry name" value="Glyco_trans_28_C"/>
</dbReference>
<dbReference type="PANTHER" id="PTHR21015:SF22">
    <property type="entry name" value="GLYCOSYLTRANSFERASE"/>
    <property type="match status" value="1"/>
</dbReference>
<evidence type="ECO:0000259" key="1">
    <source>
        <dbReference type="Pfam" id="PF04101"/>
    </source>
</evidence>